<evidence type="ECO:0000313" key="2">
    <source>
        <dbReference type="EMBL" id="KAG2855890.1"/>
    </source>
</evidence>
<reference evidence="7 8" key="1">
    <citation type="submission" date="2018-01" db="EMBL/GenBank/DDBJ databases">
        <title>Draft genome of the strawberry crown rot pathogen Phytophthora cactorum.</title>
        <authorList>
            <person name="Armitage A.D."/>
            <person name="Lysoe E."/>
            <person name="Nellist C.F."/>
            <person name="Harrison R.J."/>
            <person name="Brurberg M.B."/>
        </authorList>
    </citation>
    <scope>NUCLEOTIDE SEQUENCE [LARGE SCALE GENOMIC DNA]</scope>
    <source>
        <strain evidence="7 8">10300</strain>
    </source>
</reference>
<sequence length="85" mass="9535">MLVPRPVQPSPIGCRWVFAWKRDEKGQVIRHKARPVAKGFSQKRGIDNEETYAPMACLNSIRAELAKCAAAGYDIEQCDIDTAFL</sequence>
<dbReference type="Proteomes" id="UP000774804">
    <property type="component" value="Unassembled WGS sequence"/>
</dbReference>
<dbReference type="Proteomes" id="UP000736787">
    <property type="component" value="Unassembled WGS sequence"/>
</dbReference>
<dbReference type="VEuPathDB" id="FungiDB:PC110_g12784"/>
<dbReference type="Proteomes" id="UP000251314">
    <property type="component" value="Unassembled WGS sequence"/>
</dbReference>
<accession>A0A329S1N4</accession>
<evidence type="ECO:0000313" key="3">
    <source>
        <dbReference type="EMBL" id="KAG2916759.1"/>
    </source>
</evidence>
<dbReference type="EMBL" id="RCML01000538">
    <property type="protein sequence ID" value="KAG2974294.1"/>
    <property type="molecule type" value="Genomic_DNA"/>
</dbReference>
<dbReference type="EMBL" id="RCMV01001045">
    <property type="protein sequence ID" value="KAG3210746.1"/>
    <property type="molecule type" value="Genomic_DNA"/>
</dbReference>
<dbReference type="Pfam" id="PF07727">
    <property type="entry name" value="RVT_2"/>
    <property type="match status" value="1"/>
</dbReference>
<evidence type="ECO:0000313" key="4">
    <source>
        <dbReference type="EMBL" id="KAG2936207.1"/>
    </source>
</evidence>
<evidence type="ECO:0000313" key="7">
    <source>
        <dbReference type="EMBL" id="RAW30857.1"/>
    </source>
</evidence>
<dbReference type="OrthoDB" id="117555at2759"/>
<dbReference type="EMBL" id="MJFZ01000349">
    <property type="protein sequence ID" value="RAW30857.1"/>
    <property type="molecule type" value="Genomic_DNA"/>
</dbReference>
<dbReference type="EMBL" id="RCMI01000332">
    <property type="protein sequence ID" value="KAG2916759.1"/>
    <property type="molecule type" value="Genomic_DNA"/>
</dbReference>
<dbReference type="Proteomes" id="UP000697107">
    <property type="component" value="Unassembled WGS sequence"/>
</dbReference>
<dbReference type="AlphaFoldDB" id="A0A329S1N4"/>
<keyword evidence="8" id="KW-1185">Reference proteome</keyword>
<dbReference type="STRING" id="29920.A0A329S1N4"/>
<dbReference type="EMBL" id="RCMK01000328">
    <property type="protein sequence ID" value="KAG2936207.1"/>
    <property type="molecule type" value="Genomic_DNA"/>
</dbReference>
<gene>
    <name evidence="7" type="ORF">PC110_g12784</name>
    <name evidence="2" type="ORF">PC113_g12063</name>
    <name evidence="3" type="ORF">PC115_g10919</name>
    <name evidence="4" type="ORF">PC117_g12161</name>
    <name evidence="5" type="ORF">PC118_g14616</name>
    <name evidence="6" type="ORF">PC129_g18255</name>
</gene>
<evidence type="ECO:0000313" key="6">
    <source>
        <dbReference type="EMBL" id="KAG3210746.1"/>
    </source>
</evidence>
<reference evidence="2" key="2">
    <citation type="submission" date="2018-10" db="EMBL/GenBank/DDBJ databases">
        <title>Effector identification in a new, highly contiguous assembly of the strawberry crown rot pathogen Phytophthora cactorum.</title>
        <authorList>
            <person name="Armitage A.D."/>
            <person name="Nellist C.F."/>
            <person name="Bates H."/>
            <person name="Vickerstaff R.J."/>
            <person name="Harrison R.J."/>
        </authorList>
    </citation>
    <scope>NUCLEOTIDE SEQUENCE</scope>
    <source>
        <strain evidence="2">15-7</strain>
        <strain evidence="3">4032</strain>
        <strain evidence="4">4040</strain>
        <strain evidence="5">P415</strain>
        <strain evidence="6">P421</strain>
    </source>
</reference>
<evidence type="ECO:0000313" key="5">
    <source>
        <dbReference type="EMBL" id="KAG2974294.1"/>
    </source>
</evidence>
<name>A0A329S1N4_9STRA</name>
<evidence type="ECO:0000259" key="1">
    <source>
        <dbReference type="Pfam" id="PF07727"/>
    </source>
</evidence>
<dbReference type="EMBL" id="RCMG01000356">
    <property type="protein sequence ID" value="KAG2855890.1"/>
    <property type="molecule type" value="Genomic_DNA"/>
</dbReference>
<organism evidence="7 8">
    <name type="scientific">Phytophthora cactorum</name>
    <dbReference type="NCBI Taxonomy" id="29920"/>
    <lineage>
        <taxon>Eukaryota</taxon>
        <taxon>Sar</taxon>
        <taxon>Stramenopiles</taxon>
        <taxon>Oomycota</taxon>
        <taxon>Peronosporomycetes</taxon>
        <taxon>Peronosporales</taxon>
        <taxon>Peronosporaceae</taxon>
        <taxon>Phytophthora</taxon>
    </lineage>
</organism>
<dbReference type="Proteomes" id="UP000760860">
    <property type="component" value="Unassembled WGS sequence"/>
</dbReference>
<evidence type="ECO:0000313" key="8">
    <source>
        <dbReference type="Proteomes" id="UP000251314"/>
    </source>
</evidence>
<comment type="caution">
    <text evidence="7">The sequence shown here is derived from an EMBL/GenBank/DDBJ whole genome shotgun (WGS) entry which is preliminary data.</text>
</comment>
<feature type="domain" description="Reverse transcriptase Ty1/copia-type" evidence="1">
    <location>
        <begin position="2"/>
        <end position="85"/>
    </location>
</feature>
<proteinExistence type="predicted"/>
<protein>
    <recommendedName>
        <fullName evidence="1">Reverse transcriptase Ty1/copia-type domain-containing protein</fullName>
    </recommendedName>
</protein>
<dbReference type="Proteomes" id="UP000735874">
    <property type="component" value="Unassembled WGS sequence"/>
</dbReference>
<dbReference type="InterPro" id="IPR013103">
    <property type="entry name" value="RVT_2"/>
</dbReference>